<dbReference type="RefSeq" id="WP_179648578.1">
    <property type="nucleotide sequence ID" value="NZ_JACBZM010000001.1"/>
</dbReference>
<organism evidence="1 2">
    <name type="scientific">Nocardioides aromaticivorans</name>
    <dbReference type="NCBI Taxonomy" id="200618"/>
    <lineage>
        <taxon>Bacteria</taxon>
        <taxon>Bacillati</taxon>
        <taxon>Actinomycetota</taxon>
        <taxon>Actinomycetes</taxon>
        <taxon>Propionibacteriales</taxon>
        <taxon>Nocardioidaceae</taxon>
        <taxon>Nocardioides</taxon>
    </lineage>
</organism>
<accession>A0A7Y9ZJ05</accession>
<reference evidence="1 2" key="1">
    <citation type="submission" date="2020-07" db="EMBL/GenBank/DDBJ databases">
        <title>Sequencing the genomes of 1000 actinobacteria strains.</title>
        <authorList>
            <person name="Klenk H.-P."/>
        </authorList>
    </citation>
    <scope>NUCLEOTIDE SEQUENCE [LARGE SCALE GENOMIC DNA]</scope>
    <source>
        <strain evidence="1 2">DSM 15131</strain>
    </source>
</reference>
<name>A0A7Y9ZJ05_9ACTN</name>
<evidence type="ECO:0000313" key="1">
    <source>
        <dbReference type="EMBL" id="NYI44830.1"/>
    </source>
</evidence>
<protein>
    <submittedName>
        <fullName evidence="1">Uncharacterized protein</fullName>
    </submittedName>
</protein>
<dbReference type="SUPFAM" id="SSF75011">
    <property type="entry name" value="3-carboxy-cis,cis-mucoante lactonizing enzyme"/>
    <property type="match status" value="1"/>
</dbReference>
<evidence type="ECO:0000313" key="2">
    <source>
        <dbReference type="Proteomes" id="UP000562045"/>
    </source>
</evidence>
<proteinExistence type="predicted"/>
<dbReference type="AlphaFoldDB" id="A0A7Y9ZJ05"/>
<dbReference type="EMBL" id="JACBZM010000001">
    <property type="protein sequence ID" value="NYI44830.1"/>
    <property type="molecule type" value="Genomic_DNA"/>
</dbReference>
<sequence>MAVPAQLHSQLTSGNLTTITMRADDVDKAREHVRTAIDLIHLARDTPNWESIDARALFNMSAWATRAVAEVCHLRLNRAKVSLGMAGSAYSWASGEADRIHHLWLDWEKTAVKGSLAWFITFLHTVAALEKVKSTYGKQLDTARDYFEYELTDDQQAWFANGLARTLLDDLERGVLPGPVIPDTLAAGDDDNGWTPQGLGVDPQTGYLLQTSYNEKGQAVLTVVDPATGEIINTVRLGAAGDAGIAPNHAGGVSVDPETGTVHVNSSKGGGPFGEDPLVYEYDRNDILGPGAQAPGSTIGVTGPPQEMPEGAYSTFHDGRLYVGTFDDDDNGVLNIYEKQYDAKSGRMEWVRVDGPYETPERAQGVAIRDGRIYFSTSHKRHNEDTGHQPGDYSNPGRIIAYDLANKGDGGGLGAPVETTTLPTMLEGIAPLDDGIYGTYESGSEGYSTPKGGSADSLWPSLFYSRSSYAGSELHSEYESMNKAGQHLKEAQDAFDVCETEIHGLGLPASSLGDVPQPHTYATGVVTFFDETARWLDAGKLASGVTARGVIESAIEYEHSDQLSALGSAFLQARLGAFVDKDWKQ</sequence>
<comment type="caution">
    <text evidence="1">The sequence shown here is derived from an EMBL/GenBank/DDBJ whole genome shotgun (WGS) entry which is preliminary data.</text>
</comment>
<dbReference type="Proteomes" id="UP000562045">
    <property type="component" value="Unassembled WGS sequence"/>
</dbReference>
<gene>
    <name evidence="1" type="ORF">BJ993_001910</name>
</gene>